<dbReference type="SMART" id="SM00355">
    <property type="entry name" value="ZnF_C2H2"/>
    <property type="match status" value="2"/>
</dbReference>
<feature type="compositionally biased region" description="Basic and acidic residues" evidence="8">
    <location>
        <begin position="79"/>
        <end position="89"/>
    </location>
</feature>
<evidence type="ECO:0000256" key="1">
    <source>
        <dbReference type="ARBA" id="ARBA00004123"/>
    </source>
</evidence>
<dbReference type="EMBL" id="MU004243">
    <property type="protein sequence ID" value="KAF2664153.1"/>
    <property type="molecule type" value="Genomic_DNA"/>
</dbReference>
<dbReference type="GO" id="GO:0000785">
    <property type="term" value="C:chromatin"/>
    <property type="evidence" value="ECO:0007669"/>
    <property type="project" value="TreeGrafter"/>
</dbReference>
<protein>
    <recommendedName>
        <fullName evidence="9">C2H2-type domain-containing protein</fullName>
    </recommendedName>
</protein>
<dbReference type="PANTHER" id="PTHR40626">
    <property type="entry name" value="MIP31509P"/>
    <property type="match status" value="1"/>
</dbReference>
<keyword evidence="2" id="KW-0479">Metal-binding</keyword>
<evidence type="ECO:0000256" key="3">
    <source>
        <dbReference type="ARBA" id="ARBA00022737"/>
    </source>
</evidence>
<evidence type="ECO:0000313" key="11">
    <source>
        <dbReference type="Proteomes" id="UP000799302"/>
    </source>
</evidence>
<evidence type="ECO:0000256" key="7">
    <source>
        <dbReference type="PROSITE-ProRule" id="PRU00042"/>
    </source>
</evidence>
<comment type="subcellular location">
    <subcellularLocation>
        <location evidence="1">Nucleus</location>
    </subcellularLocation>
</comment>
<dbReference type="GO" id="GO:0000978">
    <property type="term" value="F:RNA polymerase II cis-regulatory region sequence-specific DNA binding"/>
    <property type="evidence" value="ECO:0007669"/>
    <property type="project" value="InterPro"/>
</dbReference>
<dbReference type="OrthoDB" id="3945418at2759"/>
<dbReference type="InterPro" id="IPR051059">
    <property type="entry name" value="VerF-like"/>
</dbReference>
<organism evidence="10 11">
    <name type="scientific">Microthyrium microscopicum</name>
    <dbReference type="NCBI Taxonomy" id="703497"/>
    <lineage>
        <taxon>Eukaryota</taxon>
        <taxon>Fungi</taxon>
        <taxon>Dikarya</taxon>
        <taxon>Ascomycota</taxon>
        <taxon>Pezizomycotina</taxon>
        <taxon>Dothideomycetes</taxon>
        <taxon>Dothideomycetes incertae sedis</taxon>
        <taxon>Microthyriales</taxon>
        <taxon>Microthyriaceae</taxon>
        <taxon>Microthyrium</taxon>
    </lineage>
</organism>
<evidence type="ECO:0000256" key="6">
    <source>
        <dbReference type="ARBA" id="ARBA00023242"/>
    </source>
</evidence>
<gene>
    <name evidence="10" type="ORF">BT63DRAFT_483601</name>
</gene>
<dbReference type="PROSITE" id="PS00028">
    <property type="entry name" value="ZINC_FINGER_C2H2_1"/>
    <property type="match status" value="2"/>
</dbReference>
<dbReference type="PANTHER" id="PTHR40626:SF14">
    <property type="entry name" value="C2H2 TYPE ZINC FINGER DOMAIN PROTEIN (AFU_ORTHOLOGUE AFUA_1G02360)"/>
    <property type="match status" value="1"/>
</dbReference>
<dbReference type="GO" id="GO:0000981">
    <property type="term" value="F:DNA-binding transcription factor activity, RNA polymerase II-specific"/>
    <property type="evidence" value="ECO:0007669"/>
    <property type="project" value="InterPro"/>
</dbReference>
<sequence length="725" mass="80998">MTPTRTHAEGMPHRKLACQVCGTVYAKKEHLERHTRIHTGDKPFSCSICGRAFSRQDSLARHKGLHQRQRPGRAPSKSSQERTTRERDLPQPSVAQNPLNKQIRSTPSATTDFNSISSEGGNIGLNRTPIPDPQLMWPDLEHLYQSVISYDTPTQPQPELDPLQFPTTEPGHFGVALHGFHSSAGILDQNGGLITQQRPQAVHYVSRMVSAASEQVNEEINASSITSRFFDECLHMYFTRFNRTFPILHQPTFVLNDCTHPLLLNAIALGSLYLGTPDAVAKGEALWRLAHTAVATSWQSLIQHRGQYDSCSGIQLVLTALLGQTYAYLSRNRALRTTGHVFHSLGFFWARHTGMLDVPPIILQEVPSKDAPRAEKTHRWQIWAANEIQRRAILGHYILDGQIATLACNPTTERHASNKLTFPIDEDAFAAETVEEWLSKMKVDELGRDNSFSALFVRLFSPNADYTAITQQATPISLRVILEGIQSIAQESRGSPTSILGVPSAEDIKFALSKTFDIITTSPQVPEIDRLEAIVRWHGICLDFEVDAAAMCRALCAQYGVPQNIFHGGVPLRYFQTDLRTWARTKSARKALLHAITMVEIIEQLPQGRSNDIHLPASLFAAATVYTAFSLGGESTVVLPTIIPWRDVDSVGNGTESMEQPLHDSIHTLDKYLNQLPLTNSILTRRKNLLYELGFVPKMLRCIAEQWGIAYEMAAIVDRWVATFR</sequence>
<dbReference type="CDD" id="cd12148">
    <property type="entry name" value="fungal_TF_MHR"/>
    <property type="match status" value="1"/>
</dbReference>
<keyword evidence="11" id="KW-1185">Reference proteome</keyword>
<feature type="domain" description="C2H2-type" evidence="9">
    <location>
        <begin position="44"/>
        <end position="71"/>
    </location>
</feature>
<keyword evidence="6" id="KW-0539">Nucleus</keyword>
<dbReference type="GO" id="GO:0005634">
    <property type="term" value="C:nucleus"/>
    <property type="evidence" value="ECO:0007669"/>
    <property type="project" value="UniProtKB-SubCell"/>
</dbReference>
<evidence type="ECO:0000256" key="4">
    <source>
        <dbReference type="ARBA" id="ARBA00022771"/>
    </source>
</evidence>
<dbReference type="InterPro" id="IPR036236">
    <property type="entry name" value="Znf_C2H2_sf"/>
</dbReference>
<keyword evidence="5" id="KW-0862">Zinc</keyword>
<feature type="region of interest" description="Disordered" evidence="8">
    <location>
        <begin position="59"/>
        <end position="125"/>
    </location>
</feature>
<evidence type="ECO:0000256" key="2">
    <source>
        <dbReference type="ARBA" id="ARBA00022723"/>
    </source>
</evidence>
<dbReference type="Proteomes" id="UP000799302">
    <property type="component" value="Unassembled WGS sequence"/>
</dbReference>
<dbReference type="FunFam" id="3.30.160.60:FF:000358">
    <property type="entry name" value="zinc finger protein 24"/>
    <property type="match status" value="1"/>
</dbReference>
<dbReference type="Gene3D" id="3.30.160.60">
    <property type="entry name" value="Classic Zinc Finger"/>
    <property type="match status" value="2"/>
</dbReference>
<dbReference type="PROSITE" id="PS50157">
    <property type="entry name" value="ZINC_FINGER_C2H2_2"/>
    <property type="match status" value="2"/>
</dbReference>
<dbReference type="InterPro" id="IPR013087">
    <property type="entry name" value="Znf_C2H2_type"/>
</dbReference>
<feature type="domain" description="C2H2-type" evidence="9">
    <location>
        <begin position="16"/>
        <end position="43"/>
    </location>
</feature>
<dbReference type="InterPro" id="IPR007219">
    <property type="entry name" value="XnlR_reg_dom"/>
</dbReference>
<feature type="compositionally biased region" description="Polar residues" evidence="8">
    <location>
        <begin position="93"/>
        <end position="120"/>
    </location>
</feature>
<dbReference type="Pfam" id="PF04082">
    <property type="entry name" value="Fungal_trans"/>
    <property type="match status" value="1"/>
</dbReference>
<accession>A0A6A6TYU0</accession>
<dbReference type="GO" id="GO:0008270">
    <property type="term" value="F:zinc ion binding"/>
    <property type="evidence" value="ECO:0007669"/>
    <property type="project" value="UniProtKB-KW"/>
</dbReference>
<evidence type="ECO:0000256" key="8">
    <source>
        <dbReference type="SAM" id="MobiDB-lite"/>
    </source>
</evidence>
<evidence type="ECO:0000259" key="9">
    <source>
        <dbReference type="PROSITE" id="PS50157"/>
    </source>
</evidence>
<reference evidence="10" key="1">
    <citation type="journal article" date="2020" name="Stud. Mycol.">
        <title>101 Dothideomycetes genomes: a test case for predicting lifestyles and emergence of pathogens.</title>
        <authorList>
            <person name="Haridas S."/>
            <person name="Albert R."/>
            <person name="Binder M."/>
            <person name="Bloem J."/>
            <person name="Labutti K."/>
            <person name="Salamov A."/>
            <person name="Andreopoulos B."/>
            <person name="Baker S."/>
            <person name="Barry K."/>
            <person name="Bills G."/>
            <person name="Bluhm B."/>
            <person name="Cannon C."/>
            <person name="Castanera R."/>
            <person name="Culley D."/>
            <person name="Daum C."/>
            <person name="Ezra D."/>
            <person name="Gonzalez J."/>
            <person name="Henrissat B."/>
            <person name="Kuo A."/>
            <person name="Liang C."/>
            <person name="Lipzen A."/>
            <person name="Lutzoni F."/>
            <person name="Magnuson J."/>
            <person name="Mondo S."/>
            <person name="Nolan M."/>
            <person name="Ohm R."/>
            <person name="Pangilinan J."/>
            <person name="Park H.-J."/>
            <person name="Ramirez L."/>
            <person name="Alfaro M."/>
            <person name="Sun H."/>
            <person name="Tritt A."/>
            <person name="Yoshinaga Y."/>
            <person name="Zwiers L.-H."/>
            <person name="Turgeon B."/>
            <person name="Goodwin S."/>
            <person name="Spatafora J."/>
            <person name="Crous P."/>
            <person name="Grigoriev I."/>
        </authorList>
    </citation>
    <scope>NUCLEOTIDE SEQUENCE</scope>
    <source>
        <strain evidence="10">CBS 115976</strain>
    </source>
</reference>
<evidence type="ECO:0000256" key="5">
    <source>
        <dbReference type="ARBA" id="ARBA00022833"/>
    </source>
</evidence>
<keyword evidence="3" id="KW-0677">Repeat</keyword>
<proteinExistence type="predicted"/>
<dbReference type="GO" id="GO:0006351">
    <property type="term" value="P:DNA-templated transcription"/>
    <property type="evidence" value="ECO:0007669"/>
    <property type="project" value="InterPro"/>
</dbReference>
<name>A0A6A6TYU0_9PEZI</name>
<keyword evidence="4 7" id="KW-0863">Zinc-finger</keyword>
<feature type="compositionally biased region" description="Basic residues" evidence="8">
    <location>
        <begin position="61"/>
        <end position="71"/>
    </location>
</feature>
<evidence type="ECO:0000313" key="10">
    <source>
        <dbReference type="EMBL" id="KAF2664153.1"/>
    </source>
</evidence>
<dbReference type="Pfam" id="PF00096">
    <property type="entry name" value="zf-C2H2"/>
    <property type="match status" value="2"/>
</dbReference>
<dbReference type="SUPFAM" id="SSF57667">
    <property type="entry name" value="beta-beta-alpha zinc fingers"/>
    <property type="match status" value="1"/>
</dbReference>
<dbReference type="AlphaFoldDB" id="A0A6A6TYU0"/>